<dbReference type="InterPro" id="IPR000595">
    <property type="entry name" value="cNMP-bd_dom"/>
</dbReference>
<accession>B8CZ46</accession>
<dbReference type="EMBL" id="CP001098">
    <property type="protein sequence ID" value="ACL70565.1"/>
    <property type="molecule type" value="Genomic_DNA"/>
</dbReference>
<evidence type="ECO:0000313" key="6">
    <source>
        <dbReference type="EMBL" id="ACL70565.1"/>
    </source>
</evidence>
<dbReference type="InterPro" id="IPR036390">
    <property type="entry name" value="WH_DNA-bd_sf"/>
</dbReference>
<dbReference type="SUPFAM" id="SSF51206">
    <property type="entry name" value="cAMP-binding domain-like"/>
    <property type="match status" value="1"/>
</dbReference>
<dbReference type="HOGENOM" id="CLU_075053_3_2_9"/>
<dbReference type="GO" id="GO:0003677">
    <property type="term" value="F:DNA binding"/>
    <property type="evidence" value="ECO:0007669"/>
    <property type="project" value="UniProtKB-KW"/>
</dbReference>
<dbReference type="InterPro" id="IPR050397">
    <property type="entry name" value="Env_Response_Regulators"/>
</dbReference>
<protein>
    <submittedName>
        <fullName evidence="6">Putative transcriptional regulator, Crp/Fnr family</fullName>
    </submittedName>
</protein>
<dbReference type="GO" id="GO:0005829">
    <property type="term" value="C:cytosol"/>
    <property type="evidence" value="ECO:0007669"/>
    <property type="project" value="TreeGrafter"/>
</dbReference>
<gene>
    <name evidence="6" type="ordered locus">Hore_18160</name>
</gene>
<name>B8CZ46_HALOH</name>
<dbReference type="InterPro" id="IPR014710">
    <property type="entry name" value="RmlC-like_jellyroll"/>
</dbReference>
<dbReference type="PANTHER" id="PTHR24567">
    <property type="entry name" value="CRP FAMILY TRANSCRIPTIONAL REGULATORY PROTEIN"/>
    <property type="match status" value="1"/>
</dbReference>
<dbReference type="STRING" id="373903.Hore_18160"/>
<sequence>MSEISYRSIPLFSGLNDEQLDLLKSITNKRRYKAGEILFFEGDKPDAFYIVVEGEIQIIKVSYDGKEKILEVMGPGDFFGEMAIIDSKGRSATARVIRDSSLLVVGNQEFLNLVREYPFIALKIIGELSRRLRQANQDIESLAFLDVETRLKKFFRRMTGEIRDNGEAVVIDRNITHQDIARFIGTSRETVTRIINKLKDKGLLEIKREKIILKDINKW</sequence>
<dbReference type="Pfam" id="PF13545">
    <property type="entry name" value="HTH_Crp_2"/>
    <property type="match status" value="1"/>
</dbReference>
<dbReference type="InterPro" id="IPR018335">
    <property type="entry name" value="Tscrpt_reg_HTH_Crp-type_CS"/>
</dbReference>
<keyword evidence="3" id="KW-0804">Transcription</keyword>
<dbReference type="eggNOG" id="COG0664">
    <property type="taxonomic scope" value="Bacteria"/>
</dbReference>
<evidence type="ECO:0000313" key="7">
    <source>
        <dbReference type="Proteomes" id="UP000000719"/>
    </source>
</evidence>
<proteinExistence type="predicted"/>
<dbReference type="InterPro" id="IPR018490">
    <property type="entry name" value="cNMP-bd_dom_sf"/>
</dbReference>
<evidence type="ECO:0000256" key="2">
    <source>
        <dbReference type="ARBA" id="ARBA00023125"/>
    </source>
</evidence>
<dbReference type="SMART" id="SM00419">
    <property type="entry name" value="HTH_CRP"/>
    <property type="match status" value="1"/>
</dbReference>
<dbReference type="Gene3D" id="1.10.10.10">
    <property type="entry name" value="Winged helix-like DNA-binding domain superfamily/Winged helix DNA-binding domain"/>
    <property type="match status" value="1"/>
</dbReference>
<dbReference type="Gene3D" id="2.60.120.10">
    <property type="entry name" value="Jelly Rolls"/>
    <property type="match status" value="1"/>
</dbReference>
<dbReference type="PANTHER" id="PTHR24567:SF74">
    <property type="entry name" value="HTH-TYPE TRANSCRIPTIONAL REGULATOR ARCR"/>
    <property type="match status" value="1"/>
</dbReference>
<dbReference type="AlphaFoldDB" id="B8CZ46"/>
<keyword evidence="1" id="KW-0805">Transcription regulation</keyword>
<dbReference type="InterPro" id="IPR012318">
    <property type="entry name" value="HTH_CRP"/>
</dbReference>
<dbReference type="Pfam" id="PF00027">
    <property type="entry name" value="cNMP_binding"/>
    <property type="match status" value="1"/>
</dbReference>
<dbReference type="PRINTS" id="PR00034">
    <property type="entry name" value="HTHCRP"/>
</dbReference>
<reference evidence="6 7" key="1">
    <citation type="journal article" date="2009" name="PLoS ONE">
        <title>Genome analysis of the anaerobic thermohalophilic bacterium Halothermothrix orenii.</title>
        <authorList>
            <person name="Mavromatis K."/>
            <person name="Ivanova N."/>
            <person name="Anderson I."/>
            <person name="Lykidis A."/>
            <person name="Hooper S.D."/>
            <person name="Sun H."/>
            <person name="Kunin V."/>
            <person name="Lapidus A."/>
            <person name="Hugenholtz P."/>
            <person name="Patel B."/>
            <person name="Kyrpides N.C."/>
        </authorList>
    </citation>
    <scope>NUCLEOTIDE SEQUENCE [LARGE SCALE GENOMIC DNA]</scope>
    <source>
        <strain evidence="7">H 168 / OCM 544 / DSM 9562</strain>
    </source>
</reference>
<keyword evidence="7" id="KW-1185">Reference proteome</keyword>
<dbReference type="PROSITE" id="PS50042">
    <property type="entry name" value="CNMP_BINDING_3"/>
    <property type="match status" value="1"/>
</dbReference>
<feature type="domain" description="HTH crp-type" evidence="5">
    <location>
        <begin position="145"/>
        <end position="217"/>
    </location>
</feature>
<dbReference type="KEGG" id="hor:Hore_18160"/>
<dbReference type="GO" id="GO:0003700">
    <property type="term" value="F:DNA-binding transcription factor activity"/>
    <property type="evidence" value="ECO:0007669"/>
    <property type="project" value="InterPro"/>
</dbReference>
<dbReference type="PROSITE" id="PS51063">
    <property type="entry name" value="HTH_CRP_2"/>
    <property type="match status" value="1"/>
</dbReference>
<dbReference type="SMART" id="SM00100">
    <property type="entry name" value="cNMP"/>
    <property type="match status" value="1"/>
</dbReference>
<dbReference type="Proteomes" id="UP000000719">
    <property type="component" value="Chromosome"/>
</dbReference>
<dbReference type="SUPFAM" id="SSF46785">
    <property type="entry name" value="Winged helix' DNA-binding domain"/>
    <property type="match status" value="1"/>
</dbReference>
<dbReference type="InterPro" id="IPR018488">
    <property type="entry name" value="cNMP-bd_CS"/>
</dbReference>
<dbReference type="RefSeq" id="WP_015923535.1">
    <property type="nucleotide sequence ID" value="NC_011899.1"/>
</dbReference>
<dbReference type="CDD" id="cd00038">
    <property type="entry name" value="CAP_ED"/>
    <property type="match status" value="1"/>
</dbReference>
<feature type="domain" description="Cyclic nucleotide-binding" evidence="4">
    <location>
        <begin position="11"/>
        <end position="131"/>
    </location>
</feature>
<evidence type="ECO:0000259" key="4">
    <source>
        <dbReference type="PROSITE" id="PS50042"/>
    </source>
</evidence>
<evidence type="ECO:0000259" key="5">
    <source>
        <dbReference type="PROSITE" id="PS51063"/>
    </source>
</evidence>
<dbReference type="PRINTS" id="PR00103">
    <property type="entry name" value="CAMPKINASE"/>
</dbReference>
<dbReference type="InterPro" id="IPR036388">
    <property type="entry name" value="WH-like_DNA-bd_sf"/>
</dbReference>
<keyword evidence="2" id="KW-0238">DNA-binding</keyword>
<dbReference type="PROSITE" id="PS00889">
    <property type="entry name" value="CNMP_BINDING_2"/>
    <property type="match status" value="1"/>
</dbReference>
<evidence type="ECO:0000256" key="3">
    <source>
        <dbReference type="ARBA" id="ARBA00023163"/>
    </source>
</evidence>
<dbReference type="PROSITE" id="PS00042">
    <property type="entry name" value="HTH_CRP_1"/>
    <property type="match status" value="1"/>
</dbReference>
<evidence type="ECO:0000256" key="1">
    <source>
        <dbReference type="ARBA" id="ARBA00023015"/>
    </source>
</evidence>
<organism evidence="6 7">
    <name type="scientific">Halothermothrix orenii (strain H 168 / OCM 544 / DSM 9562)</name>
    <dbReference type="NCBI Taxonomy" id="373903"/>
    <lineage>
        <taxon>Bacteria</taxon>
        <taxon>Bacillati</taxon>
        <taxon>Bacillota</taxon>
        <taxon>Clostridia</taxon>
        <taxon>Halanaerobiales</taxon>
        <taxon>Halothermotrichaceae</taxon>
        <taxon>Halothermothrix</taxon>
    </lineage>
</organism>